<evidence type="ECO:0000313" key="2">
    <source>
        <dbReference type="EMBL" id="NDY42575.1"/>
    </source>
</evidence>
<dbReference type="PANTHER" id="PTHR11715:SF3">
    <property type="entry name" value="GLYCINE CLEAVAGE SYSTEM H PROTEIN-RELATED"/>
    <property type="match status" value="1"/>
</dbReference>
<dbReference type="PANTHER" id="PTHR11715">
    <property type="entry name" value="GLYCINE CLEAVAGE SYSTEM H PROTEIN"/>
    <property type="match status" value="1"/>
</dbReference>
<dbReference type="InterPro" id="IPR002930">
    <property type="entry name" value="GCV_H"/>
</dbReference>
<dbReference type="Proteomes" id="UP000469346">
    <property type="component" value="Unassembled WGS sequence"/>
</dbReference>
<reference evidence="2 3" key="1">
    <citation type="submission" date="2020-02" db="EMBL/GenBank/DDBJ databases">
        <title>Comparative genomics of sulfur disproportionating microorganisms.</title>
        <authorList>
            <person name="Ward L.M."/>
            <person name="Bertran E."/>
            <person name="Johnston D.T."/>
        </authorList>
    </citation>
    <scope>NUCLEOTIDE SEQUENCE [LARGE SCALE GENOMIC DNA]</scope>
    <source>
        <strain evidence="2 3">DSM 100025</strain>
    </source>
</reference>
<protein>
    <submittedName>
        <fullName evidence="2">Glycine cleavage system protein GcvH</fullName>
    </submittedName>
</protein>
<dbReference type="GO" id="GO:0005737">
    <property type="term" value="C:cytoplasm"/>
    <property type="evidence" value="ECO:0007669"/>
    <property type="project" value="TreeGrafter"/>
</dbReference>
<dbReference type="RefSeq" id="WP_163298712.1">
    <property type="nucleotide sequence ID" value="NZ_JAAGRR010000067.1"/>
</dbReference>
<gene>
    <name evidence="2" type="primary">gcvH</name>
    <name evidence="2" type="ORF">G3N55_06930</name>
</gene>
<dbReference type="CDD" id="cd06848">
    <property type="entry name" value="GCS_H"/>
    <property type="match status" value="1"/>
</dbReference>
<dbReference type="EMBL" id="JAAGRR010000067">
    <property type="protein sequence ID" value="NDY42575.1"/>
    <property type="molecule type" value="Genomic_DNA"/>
</dbReference>
<organism evidence="2 3">
    <name type="scientific">Dissulfurirhabdus thermomarina</name>
    <dbReference type="NCBI Taxonomy" id="1765737"/>
    <lineage>
        <taxon>Bacteria</taxon>
        <taxon>Deltaproteobacteria</taxon>
        <taxon>Dissulfurirhabdaceae</taxon>
        <taxon>Dissulfurirhabdus</taxon>
    </lineage>
</organism>
<dbReference type="Gene3D" id="2.40.50.100">
    <property type="match status" value="1"/>
</dbReference>
<dbReference type="GO" id="GO:0005960">
    <property type="term" value="C:glycine cleavage complex"/>
    <property type="evidence" value="ECO:0007669"/>
    <property type="project" value="InterPro"/>
</dbReference>
<evidence type="ECO:0000256" key="1">
    <source>
        <dbReference type="ARBA" id="ARBA00022823"/>
    </source>
</evidence>
<dbReference type="NCBIfam" id="NF002270">
    <property type="entry name" value="PRK01202.1"/>
    <property type="match status" value="1"/>
</dbReference>
<dbReference type="Pfam" id="PF01597">
    <property type="entry name" value="GCV_H"/>
    <property type="match status" value="1"/>
</dbReference>
<comment type="caution">
    <text evidence="2">The sequence shown here is derived from an EMBL/GenBank/DDBJ whole genome shotgun (WGS) entry which is preliminary data.</text>
</comment>
<dbReference type="AlphaFoldDB" id="A0A6N9TMV4"/>
<name>A0A6N9TMV4_DISTH</name>
<dbReference type="InterPro" id="IPR011053">
    <property type="entry name" value="Single_hybrid_motif"/>
</dbReference>
<proteinExistence type="predicted"/>
<dbReference type="GO" id="GO:0009249">
    <property type="term" value="P:protein lipoylation"/>
    <property type="evidence" value="ECO:0007669"/>
    <property type="project" value="TreeGrafter"/>
</dbReference>
<dbReference type="GO" id="GO:0019464">
    <property type="term" value="P:glycine decarboxylation via glycine cleavage system"/>
    <property type="evidence" value="ECO:0007669"/>
    <property type="project" value="InterPro"/>
</dbReference>
<keyword evidence="3" id="KW-1185">Reference proteome</keyword>
<keyword evidence="1" id="KW-0450">Lipoyl</keyword>
<dbReference type="InterPro" id="IPR033753">
    <property type="entry name" value="GCV_H/Fam206"/>
</dbReference>
<evidence type="ECO:0000313" key="3">
    <source>
        <dbReference type="Proteomes" id="UP000469346"/>
    </source>
</evidence>
<accession>A0A6N9TMV4</accession>
<dbReference type="SUPFAM" id="SSF51230">
    <property type="entry name" value="Single hybrid motif"/>
    <property type="match status" value="1"/>
</dbReference>
<sequence>MLILEDLFYTEGHMWTRPEDDGTAVVGLTEFGQQRLGEIEAFELAEGTDELIRDEVFATIEGESGLEDLVAPLSGRLLAVNEAVLNHPSLVNTDPYEDGWLVRLEPSNPEELDDLLSPEEYAEYLEEVRMAEEEDDEVEDEEEFDE</sequence>